<organism evidence="1 2">
    <name type="scientific">Dipteronia dyeriana</name>
    <dbReference type="NCBI Taxonomy" id="168575"/>
    <lineage>
        <taxon>Eukaryota</taxon>
        <taxon>Viridiplantae</taxon>
        <taxon>Streptophyta</taxon>
        <taxon>Embryophyta</taxon>
        <taxon>Tracheophyta</taxon>
        <taxon>Spermatophyta</taxon>
        <taxon>Magnoliopsida</taxon>
        <taxon>eudicotyledons</taxon>
        <taxon>Gunneridae</taxon>
        <taxon>Pentapetalae</taxon>
        <taxon>rosids</taxon>
        <taxon>malvids</taxon>
        <taxon>Sapindales</taxon>
        <taxon>Sapindaceae</taxon>
        <taxon>Hippocastanoideae</taxon>
        <taxon>Acereae</taxon>
        <taxon>Dipteronia</taxon>
    </lineage>
</organism>
<gene>
    <name evidence="1" type="ORF">Ddye_015921</name>
</gene>
<keyword evidence="2" id="KW-1185">Reference proteome</keyword>
<dbReference type="AlphaFoldDB" id="A0AAD9U696"/>
<evidence type="ECO:0000313" key="2">
    <source>
        <dbReference type="Proteomes" id="UP001280121"/>
    </source>
</evidence>
<dbReference type="EMBL" id="JANJYI010000005">
    <property type="protein sequence ID" value="KAK2648432.1"/>
    <property type="molecule type" value="Genomic_DNA"/>
</dbReference>
<accession>A0AAD9U696</accession>
<sequence length="114" mass="12912">MLVFVSAFVVNRQARDNVVEVGECDVDHISLITLIQAICQKLSESCDVPSVDYHERSLDRILFELEDYCYVPSPPEEPPVLDVQGGYDPLGWCDIEAEQLNYEGDSEQDDDKDD</sequence>
<comment type="caution">
    <text evidence="1">The sequence shown here is derived from an EMBL/GenBank/DDBJ whole genome shotgun (WGS) entry which is preliminary data.</text>
</comment>
<dbReference type="Proteomes" id="UP001280121">
    <property type="component" value="Unassembled WGS sequence"/>
</dbReference>
<proteinExistence type="predicted"/>
<evidence type="ECO:0000313" key="1">
    <source>
        <dbReference type="EMBL" id="KAK2648432.1"/>
    </source>
</evidence>
<reference evidence="1" key="1">
    <citation type="journal article" date="2023" name="Plant J.">
        <title>Genome sequences and population genomics provide insights into the demographic history, inbreeding, and mutation load of two 'living fossil' tree species of Dipteronia.</title>
        <authorList>
            <person name="Feng Y."/>
            <person name="Comes H.P."/>
            <person name="Chen J."/>
            <person name="Zhu S."/>
            <person name="Lu R."/>
            <person name="Zhang X."/>
            <person name="Li P."/>
            <person name="Qiu J."/>
            <person name="Olsen K.M."/>
            <person name="Qiu Y."/>
        </authorList>
    </citation>
    <scope>NUCLEOTIDE SEQUENCE</scope>
    <source>
        <strain evidence="1">KIB01</strain>
    </source>
</reference>
<protein>
    <submittedName>
        <fullName evidence="1">Uncharacterized protein</fullName>
    </submittedName>
</protein>
<name>A0AAD9U696_9ROSI</name>